<dbReference type="GeneID" id="72002209"/>
<evidence type="ECO:0000313" key="1">
    <source>
        <dbReference type="EMBL" id="KAH9840094.1"/>
    </source>
</evidence>
<dbReference type="RefSeq" id="XP_047781744.1">
    <property type="nucleotide sequence ID" value="XM_047921477.1"/>
</dbReference>
<gene>
    <name evidence="1" type="ORF">C8Q71DRAFT_721850</name>
</gene>
<dbReference type="SUPFAM" id="SSF50989">
    <property type="entry name" value="Clathrin heavy-chain terminal domain"/>
    <property type="match status" value="1"/>
</dbReference>
<dbReference type="Proteomes" id="UP000814176">
    <property type="component" value="Unassembled WGS sequence"/>
</dbReference>
<proteinExistence type="predicted"/>
<name>A0ABQ8KNT6_9APHY</name>
<dbReference type="PANTHER" id="PTHR10292:SF1">
    <property type="entry name" value="CLATHRIN HEAVY CHAIN"/>
    <property type="match status" value="1"/>
</dbReference>
<dbReference type="Gene3D" id="2.130.10.110">
    <property type="entry name" value="Clathrin heavy-chain terminal domain"/>
    <property type="match status" value="1"/>
</dbReference>
<sequence>MVTNTAIYHWTMSDVTSPPQKIFEPHSSLLGAQIINYRASGDEKWLVLVGISGNATNPSAFKVQGAIQMYSREQGVSRPIEGHTAAFAELKLDGHQKPTKLFWFFVRTATGVKLHIVEIDHQAPDPPFMKKAVDVSQKHGIVYLITKYGFIHLYDLQSGACIYMNRGRWRTSVECGLANNGQGAHLMVNCLRASHKWL</sequence>
<reference evidence="1 2" key="1">
    <citation type="journal article" date="2021" name="Environ. Microbiol.">
        <title>Gene family expansions and transcriptome signatures uncover fungal adaptations to wood decay.</title>
        <authorList>
            <person name="Hage H."/>
            <person name="Miyauchi S."/>
            <person name="Viragh M."/>
            <person name="Drula E."/>
            <person name="Min B."/>
            <person name="Chaduli D."/>
            <person name="Navarro D."/>
            <person name="Favel A."/>
            <person name="Norest M."/>
            <person name="Lesage-Meessen L."/>
            <person name="Balint B."/>
            <person name="Merenyi Z."/>
            <person name="de Eugenio L."/>
            <person name="Morin E."/>
            <person name="Martinez A.T."/>
            <person name="Baldrian P."/>
            <person name="Stursova M."/>
            <person name="Martinez M.J."/>
            <person name="Novotny C."/>
            <person name="Magnuson J.K."/>
            <person name="Spatafora J.W."/>
            <person name="Maurice S."/>
            <person name="Pangilinan J."/>
            <person name="Andreopoulos W."/>
            <person name="LaButti K."/>
            <person name="Hundley H."/>
            <person name="Na H."/>
            <person name="Kuo A."/>
            <person name="Barry K."/>
            <person name="Lipzen A."/>
            <person name="Henrissat B."/>
            <person name="Riley R."/>
            <person name="Ahrendt S."/>
            <person name="Nagy L.G."/>
            <person name="Grigoriev I.V."/>
            <person name="Martin F."/>
            <person name="Rosso M.N."/>
        </authorList>
    </citation>
    <scope>NUCLEOTIDE SEQUENCE [LARGE SCALE GENOMIC DNA]</scope>
    <source>
        <strain evidence="1 2">CIRM-BRFM 1785</strain>
    </source>
</reference>
<comment type="caution">
    <text evidence="1">The sequence shown here is derived from an EMBL/GenBank/DDBJ whole genome shotgun (WGS) entry which is preliminary data.</text>
</comment>
<evidence type="ECO:0000313" key="2">
    <source>
        <dbReference type="Proteomes" id="UP000814176"/>
    </source>
</evidence>
<organism evidence="1 2">
    <name type="scientific">Rhodofomes roseus</name>
    <dbReference type="NCBI Taxonomy" id="34475"/>
    <lineage>
        <taxon>Eukaryota</taxon>
        <taxon>Fungi</taxon>
        <taxon>Dikarya</taxon>
        <taxon>Basidiomycota</taxon>
        <taxon>Agaricomycotina</taxon>
        <taxon>Agaricomycetes</taxon>
        <taxon>Polyporales</taxon>
        <taxon>Rhodofomes</taxon>
    </lineage>
</organism>
<keyword evidence="2" id="KW-1185">Reference proteome</keyword>
<protein>
    <submittedName>
        <fullName evidence="1">Uncharacterized protein</fullName>
    </submittedName>
</protein>
<dbReference type="InterPro" id="IPR016025">
    <property type="entry name" value="Clathrin_H-chain_N"/>
</dbReference>
<dbReference type="EMBL" id="JADCUA010000005">
    <property type="protein sequence ID" value="KAH9840094.1"/>
    <property type="molecule type" value="Genomic_DNA"/>
</dbReference>
<accession>A0ABQ8KNT6</accession>
<dbReference type="PANTHER" id="PTHR10292">
    <property type="entry name" value="CLATHRIN HEAVY CHAIN RELATED"/>
    <property type="match status" value="1"/>
</dbReference>